<dbReference type="OrthoDB" id="3212588at2"/>
<keyword evidence="3 6" id="KW-1133">Transmembrane helix</keyword>
<name>A0A2R7YYU0_9ACTN</name>
<protein>
    <recommendedName>
        <fullName evidence="9">Ubiquinone biosynthesis protein UbiA</fullName>
    </recommendedName>
</protein>
<feature type="transmembrane region" description="Helical" evidence="6">
    <location>
        <begin position="214"/>
        <end position="233"/>
    </location>
</feature>
<evidence type="ECO:0000256" key="2">
    <source>
        <dbReference type="ARBA" id="ARBA00022692"/>
    </source>
</evidence>
<feature type="transmembrane region" description="Helical" evidence="6">
    <location>
        <begin position="155"/>
        <end position="173"/>
    </location>
</feature>
<gene>
    <name evidence="7" type="ORF">C7S10_05625</name>
</gene>
<evidence type="ECO:0000313" key="7">
    <source>
        <dbReference type="EMBL" id="PUA81557.1"/>
    </source>
</evidence>
<feature type="compositionally biased region" description="Polar residues" evidence="5">
    <location>
        <begin position="16"/>
        <end position="28"/>
    </location>
</feature>
<dbReference type="Gene3D" id="1.10.357.140">
    <property type="entry name" value="UbiA prenyltransferase"/>
    <property type="match status" value="1"/>
</dbReference>
<keyword evidence="4 6" id="KW-0472">Membrane</keyword>
<comment type="caution">
    <text evidence="7">The sequence shown here is derived from an EMBL/GenBank/DDBJ whole genome shotgun (WGS) entry which is preliminary data.</text>
</comment>
<keyword evidence="2 6" id="KW-0812">Transmembrane</keyword>
<evidence type="ECO:0000256" key="1">
    <source>
        <dbReference type="ARBA" id="ARBA00004141"/>
    </source>
</evidence>
<organism evidence="7 8">
    <name type="scientific">Nocardioides currus</name>
    <dbReference type="NCBI Taxonomy" id="2133958"/>
    <lineage>
        <taxon>Bacteria</taxon>
        <taxon>Bacillati</taxon>
        <taxon>Actinomycetota</taxon>
        <taxon>Actinomycetes</taxon>
        <taxon>Propionibacteriales</taxon>
        <taxon>Nocardioidaceae</taxon>
        <taxon>Nocardioides</taxon>
    </lineage>
</organism>
<dbReference type="EMBL" id="PYXZ01000002">
    <property type="protein sequence ID" value="PUA81557.1"/>
    <property type="molecule type" value="Genomic_DNA"/>
</dbReference>
<accession>A0A2R7YYU0</accession>
<feature type="transmembrane region" description="Helical" evidence="6">
    <location>
        <begin position="180"/>
        <end position="199"/>
    </location>
</feature>
<comment type="subcellular location">
    <subcellularLocation>
        <location evidence="1">Membrane</location>
        <topology evidence="1">Multi-pass membrane protein</topology>
    </subcellularLocation>
</comment>
<dbReference type="Pfam" id="PF01040">
    <property type="entry name" value="UbiA"/>
    <property type="match status" value="1"/>
</dbReference>
<reference evidence="7 8" key="1">
    <citation type="submission" date="2018-03" db="EMBL/GenBank/DDBJ databases">
        <authorList>
            <person name="Keele B.F."/>
        </authorList>
    </citation>
    <scope>NUCLEOTIDE SEQUENCE [LARGE SCALE GENOMIC DNA]</scope>
    <source>
        <strain evidence="7 8">IB-3</strain>
    </source>
</reference>
<dbReference type="RefSeq" id="WP_108343449.1">
    <property type="nucleotide sequence ID" value="NZ_PYXZ01000002.1"/>
</dbReference>
<feature type="transmembrane region" description="Helical" evidence="6">
    <location>
        <begin position="254"/>
        <end position="278"/>
    </location>
</feature>
<evidence type="ECO:0000256" key="4">
    <source>
        <dbReference type="ARBA" id="ARBA00023136"/>
    </source>
</evidence>
<sequence length="281" mass="29179">MSPLKRQRESAPADASSRTPPAAGSTTPDPAPARPEDTRAGAAPRPFRLSETLPVVLVRAAHPKQALLTALGLAVAAALAGRPLRETLLVLATVLVGQAMLGWDNDLVDRARDERHDRPGKPVAQGLLDPGTVWFTLTCALLLLVPLSLSAGPRAGGAYLVAVLVGLLGNRVLRASVLSFLPWMVQFALYPAYLAYGGWNGAGTDTPPTVELTVLAALLGLGVHVLRALPGLVPDNQDGLRSLPLRIALRTGASRLLVLAGLFTAAVLVGLLVAGQAVGLT</sequence>
<evidence type="ECO:0008006" key="9">
    <source>
        <dbReference type="Google" id="ProtNLM"/>
    </source>
</evidence>
<feature type="region of interest" description="Disordered" evidence="5">
    <location>
        <begin position="1"/>
        <end position="45"/>
    </location>
</feature>
<evidence type="ECO:0000256" key="6">
    <source>
        <dbReference type="SAM" id="Phobius"/>
    </source>
</evidence>
<dbReference type="Proteomes" id="UP000244867">
    <property type="component" value="Unassembled WGS sequence"/>
</dbReference>
<feature type="compositionally biased region" description="Basic and acidic residues" evidence="5">
    <location>
        <begin position="1"/>
        <end position="11"/>
    </location>
</feature>
<proteinExistence type="predicted"/>
<dbReference type="GO" id="GO:0016020">
    <property type="term" value="C:membrane"/>
    <property type="evidence" value="ECO:0007669"/>
    <property type="project" value="UniProtKB-SubCell"/>
</dbReference>
<keyword evidence="8" id="KW-1185">Reference proteome</keyword>
<evidence type="ECO:0000256" key="5">
    <source>
        <dbReference type="SAM" id="MobiDB-lite"/>
    </source>
</evidence>
<evidence type="ECO:0000256" key="3">
    <source>
        <dbReference type="ARBA" id="ARBA00022989"/>
    </source>
</evidence>
<dbReference type="InterPro" id="IPR000537">
    <property type="entry name" value="UbiA_prenyltransferase"/>
</dbReference>
<dbReference type="AlphaFoldDB" id="A0A2R7YYU0"/>
<dbReference type="InterPro" id="IPR044878">
    <property type="entry name" value="UbiA_sf"/>
</dbReference>
<feature type="transmembrane region" description="Helical" evidence="6">
    <location>
        <begin position="126"/>
        <end position="149"/>
    </location>
</feature>
<dbReference type="GO" id="GO:0016765">
    <property type="term" value="F:transferase activity, transferring alkyl or aryl (other than methyl) groups"/>
    <property type="evidence" value="ECO:0007669"/>
    <property type="project" value="InterPro"/>
</dbReference>
<evidence type="ECO:0000313" key="8">
    <source>
        <dbReference type="Proteomes" id="UP000244867"/>
    </source>
</evidence>